<evidence type="ECO:0000313" key="3">
    <source>
        <dbReference type="Proteomes" id="UP000481153"/>
    </source>
</evidence>
<gene>
    <name evidence="2" type="ORF">Ae201684_011794</name>
</gene>
<evidence type="ECO:0000313" key="2">
    <source>
        <dbReference type="EMBL" id="KAF0730912.1"/>
    </source>
</evidence>
<feature type="transmembrane region" description="Helical" evidence="1">
    <location>
        <begin position="20"/>
        <end position="40"/>
    </location>
</feature>
<sequence length="340" mass="39666">MNKVHVSRPYEPSVRFSRWSVAYNIVFVINLATTPFMAYMTEPLPGRVTQTSLPEWSSFEEYTDFMAAFFQRLYNNQTIESPDIVCVRDTSSNTFATRAFVEIPFGLPESHVSSFFLRLPGSAFYGAGVEKYMSAFLTANESTRTAMKPWRICEHELLVGIQFGELCFWIDQVDSRSDNLPRYELWAAILSRETLQVGWFKFVFRSLVTMYVLIVLWRQYYRHYNVLVFNLRTLGLGSEFTHYHIVLGDPAYAILTDPYITLAMFIDIWYASPYMTIATLRVSQFQDVWTYVLCCIYLSRTVWCAYLCMRCLSAVVKWRRWEASFAPVDPGFLAISTYLY</sequence>
<name>A0A6G0WTZ4_9STRA</name>
<dbReference type="VEuPathDB" id="FungiDB:AeMF1_011033"/>
<organism evidence="2 3">
    <name type="scientific">Aphanomyces euteiches</name>
    <dbReference type="NCBI Taxonomy" id="100861"/>
    <lineage>
        <taxon>Eukaryota</taxon>
        <taxon>Sar</taxon>
        <taxon>Stramenopiles</taxon>
        <taxon>Oomycota</taxon>
        <taxon>Saprolegniomycetes</taxon>
        <taxon>Saprolegniales</taxon>
        <taxon>Verrucalvaceae</taxon>
        <taxon>Aphanomyces</taxon>
    </lineage>
</organism>
<dbReference type="Proteomes" id="UP000481153">
    <property type="component" value="Unassembled WGS sequence"/>
</dbReference>
<feature type="transmembrane region" description="Helical" evidence="1">
    <location>
        <begin position="288"/>
        <end position="309"/>
    </location>
</feature>
<dbReference type="EMBL" id="VJMJ01000149">
    <property type="protein sequence ID" value="KAF0730912.1"/>
    <property type="molecule type" value="Genomic_DNA"/>
</dbReference>
<proteinExistence type="predicted"/>
<evidence type="ECO:0000256" key="1">
    <source>
        <dbReference type="SAM" id="Phobius"/>
    </source>
</evidence>
<keyword evidence="3" id="KW-1185">Reference proteome</keyword>
<keyword evidence="1" id="KW-1133">Transmembrane helix</keyword>
<keyword evidence="1" id="KW-0812">Transmembrane</keyword>
<protein>
    <recommendedName>
        <fullName evidence="4">Transmembrane protein</fullName>
    </recommendedName>
</protein>
<reference evidence="2 3" key="1">
    <citation type="submission" date="2019-07" db="EMBL/GenBank/DDBJ databases">
        <title>Genomics analysis of Aphanomyces spp. identifies a new class of oomycete effector associated with host adaptation.</title>
        <authorList>
            <person name="Gaulin E."/>
        </authorList>
    </citation>
    <scope>NUCLEOTIDE SEQUENCE [LARGE SCALE GENOMIC DNA]</scope>
    <source>
        <strain evidence="2 3">ATCC 201684</strain>
    </source>
</reference>
<accession>A0A6G0WTZ4</accession>
<dbReference type="AlphaFoldDB" id="A0A6G0WTZ4"/>
<comment type="caution">
    <text evidence="2">The sequence shown here is derived from an EMBL/GenBank/DDBJ whole genome shotgun (WGS) entry which is preliminary data.</text>
</comment>
<evidence type="ECO:0008006" key="4">
    <source>
        <dbReference type="Google" id="ProtNLM"/>
    </source>
</evidence>
<feature type="transmembrane region" description="Helical" evidence="1">
    <location>
        <begin position="202"/>
        <end position="221"/>
    </location>
</feature>
<keyword evidence="1" id="KW-0472">Membrane</keyword>